<feature type="region of interest" description="Disordered" evidence="1">
    <location>
        <begin position="55"/>
        <end position="96"/>
    </location>
</feature>
<evidence type="ECO:0000313" key="3">
    <source>
        <dbReference type="EMBL" id="MDQ0585764.1"/>
    </source>
</evidence>
<evidence type="ECO:0000256" key="1">
    <source>
        <dbReference type="SAM" id="MobiDB-lite"/>
    </source>
</evidence>
<evidence type="ECO:0000259" key="2">
    <source>
        <dbReference type="Pfam" id="PF13546"/>
    </source>
</evidence>
<organism evidence="3 4">
    <name type="scientific">Streptomyces rishiriensis</name>
    <dbReference type="NCBI Taxonomy" id="68264"/>
    <lineage>
        <taxon>Bacteria</taxon>
        <taxon>Bacillati</taxon>
        <taxon>Actinomycetota</taxon>
        <taxon>Actinomycetes</taxon>
        <taxon>Kitasatosporales</taxon>
        <taxon>Streptomycetaceae</taxon>
        <taxon>Streptomyces</taxon>
    </lineage>
</organism>
<dbReference type="Pfam" id="PF13546">
    <property type="entry name" value="DDE_5"/>
    <property type="match status" value="1"/>
</dbReference>
<protein>
    <submittedName>
        <fullName evidence="3">SRSO17 transposase</fullName>
    </submittedName>
</protein>
<dbReference type="InterPro" id="IPR038721">
    <property type="entry name" value="IS701-like_DDE_dom"/>
</dbReference>
<evidence type="ECO:0000313" key="4">
    <source>
        <dbReference type="Proteomes" id="UP001230654"/>
    </source>
</evidence>
<reference evidence="3 4" key="1">
    <citation type="submission" date="2023-07" db="EMBL/GenBank/DDBJ databases">
        <title>Comparative genomics of wheat-associated soil bacteria to identify genetic determinants of phenazine resistance.</title>
        <authorList>
            <person name="Mouncey N."/>
        </authorList>
    </citation>
    <scope>NUCLEOTIDE SEQUENCE [LARGE SCALE GENOMIC DNA]</scope>
    <source>
        <strain evidence="3 4">B2I6</strain>
    </source>
</reference>
<accession>A0ABU0P326</accession>
<feature type="domain" description="Transposase IS701-like DDE" evidence="2">
    <location>
        <begin position="1"/>
        <end position="83"/>
    </location>
</feature>
<proteinExistence type="predicted"/>
<comment type="caution">
    <text evidence="3">The sequence shown here is derived from an EMBL/GenBank/DDBJ whole genome shotgun (WGS) entry which is preliminary data.</text>
</comment>
<gene>
    <name evidence="3" type="ORF">QF030_007942</name>
</gene>
<dbReference type="RefSeq" id="WP_307167424.1">
    <property type="nucleotide sequence ID" value="NZ_JAUSWV010000002.1"/>
</dbReference>
<name>A0ABU0P326_STRRH</name>
<keyword evidence="4" id="KW-1185">Reference proteome</keyword>
<sequence length="96" mass="10286">MALETLDELAGWGLVPPVLVADVGYGQNVDFRDGLEHRSIDHVVAIRSDVTVHPHDAVPTARCGPATAASRSPATVTRRPRSPRSRPATGGRRSPR</sequence>
<dbReference type="Proteomes" id="UP001230654">
    <property type="component" value="Unassembled WGS sequence"/>
</dbReference>
<dbReference type="EMBL" id="JAUSWV010000002">
    <property type="protein sequence ID" value="MDQ0585764.1"/>
    <property type="molecule type" value="Genomic_DNA"/>
</dbReference>
<feature type="compositionally biased region" description="Low complexity" evidence="1">
    <location>
        <begin position="85"/>
        <end position="96"/>
    </location>
</feature>